<feature type="compositionally biased region" description="Basic and acidic residues" evidence="1">
    <location>
        <begin position="100"/>
        <end position="137"/>
    </location>
</feature>
<accession>A0A9P5PTE0</accession>
<feature type="region of interest" description="Disordered" evidence="1">
    <location>
        <begin position="90"/>
        <end position="187"/>
    </location>
</feature>
<evidence type="ECO:0000313" key="4">
    <source>
        <dbReference type="Proteomes" id="UP000772434"/>
    </source>
</evidence>
<comment type="caution">
    <text evidence="3">The sequence shown here is derived from an EMBL/GenBank/DDBJ whole genome shotgun (WGS) entry which is preliminary data.</text>
</comment>
<protein>
    <submittedName>
        <fullName evidence="3">Uncharacterized protein</fullName>
    </submittedName>
</protein>
<proteinExistence type="predicted"/>
<name>A0A9P5PTE0_9AGAR</name>
<dbReference type="AlphaFoldDB" id="A0A9P5PTE0"/>
<organism evidence="3 4">
    <name type="scientific">Rhodocollybia butyracea</name>
    <dbReference type="NCBI Taxonomy" id="206335"/>
    <lineage>
        <taxon>Eukaryota</taxon>
        <taxon>Fungi</taxon>
        <taxon>Dikarya</taxon>
        <taxon>Basidiomycota</taxon>
        <taxon>Agaricomycotina</taxon>
        <taxon>Agaricomycetes</taxon>
        <taxon>Agaricomycetidae</taxon>
        <taxon>Agaricales</taxon>
        <taxon>Marasmiineae</taxon>
        <taxon>Omphalotaceae</taxon>
        <taxon>Rhodocollybia</taxon>
    </lineage>
</organism>
<feature type="region of interest" description="Disordered" evidence="1">
    <location>
        <begin position="244"/>
        <end position="301"/>
    </location>
</feature>
<feature type="signal peptide" evidence="2">
    <location>
        <begin position="1"/>
        <end position="21"/>
    </location>
</feature>
<keyword evidence="4" id="KW-1185">Reference proteome</keyword>
<dbReference type="OrthoDB" id="2621733at2759"/>
<dbReference type="Proteomes" id="UP000772434">
    <property type="component" value="Unassembled WGS sequence"/>
</dbReference>
<evidence type="ECO:0000313" key="3">
    <source>
        <dbReference type="EMBL" id="KAF9068994.1"/>
    </source>
</evidence>
<sequence length="350" mass="39823">MYVQLCWSLLHNALILYPLVGKSKLPIDWPSPLHNKCSNGDCIYPNLPQPVQGTFICVGCGQGNYVVTKKMAAEADEHCRRAIEFHDRNRRKFHTIQTTNERRRAERDFARYENETKPDERREKWPDRPSSSLERRLGTKGPLPPAAQPPKKNTLAIRHAPEVVSPQPRTRTLSRSKPKPPKSTYLHPYVESYSTPNPGKSSLQGVLQKWTGRTPERVYNPNTYNPNWAEDAGDPLLRKPRPFFETPPVRPPRRHDPFLCSRNCPIHSKPKPKKEEGSTSSVAPVPTDRSQKPVRPLRPPTTASLSIYSQASWESEVPVAVVDDAEYYASKAQLELRSYMPRRVDANGPV</sequence>
<reference evidence="3" key="1">
    <citation type="submission" date="2020-11" db="EMBL/GenBank/DDBJ databases">
        <authorList>
            <consortium name="DOE Joint Genome Institute"/>
            <person name="Ahrendt S."/>
            <person name="Riley R."/>
            <person name="Andreopoulos W."/>
            <person name="Labutti K."/>
            <person name="Pangilinan J."/>
            <person name="Ruiz-Duenas F.J."/>
            <person name="Barrasa J.M."/>
            <person name="Sanchez-Garcia M."/>
            <person name="Camarero S."/>
            <person name="Miyauchi S."/>
            <person name="Serrano A."/>
            <person name="Linde D."/>
            <person name="Babiker R."/>
            <person name="Drula E."/>
            <person name="Ayuso-Fernandez I."/>
            <person name="Pacheco R."/>
            <person name="Padilla G."/>
            <person name="Ferreira P."/>
            <person name="Barriuso J."/>
            <person name="Kellner H."/>
            <person name="Castanera R."/>
            <person name="Alfaro M."/>
            <person name="Ramirez L."/>
            <person name="Pisabarro A.G."/>
            <person name="Kuo A."/>
            <person name="Tritt A."/>
            <person name="Lipzen A."/>
            <person name="He G."/>
            <person name="Yan M."/>
            <person name="Ng V."/>
            <person name="Cullen D."/>
            <person name="Martin F."/>
            <person name="Rosso M.-N."/>
            <person name="Henrissat B."/>
            <person name="Hibbett D."/>
            <person name="Martinez A.T."/>
            <person name="Grigoriev I.V."/>
        </authorList>
    </citation>
    <scope>NUCLEOTIDE SEQUENCE</scope>
    <source>
        <strain evidence="3">AH 40177</strain>
    </source>
</reference>
<feature type="chain" id="PRO_5040211488" evidence="2">
    <location>
        <begin position="22"/>
        <end position="350"/>
    </location>
</feature>
<evidence type="ECO:0000256" key="2">
    <source>
        <dbReference type="SAM" id="SignalP"/>
    </source>
</evidence>
<evidence type="ECO:0000256" key="1">
    <source>
        <dbReference type="SAM" id="MobiDB-lite"/>
    </source>
</evidence>
<gene>
    <name evidence="3" type="ORF">BDP27DRAFT_1522675</name>
</gene>
<dbReference type="EMBL" id="JADNRY010000055">
    <property type="protein sequence ID" value="KAF9068994.1"/>
    <property type="molecule type" value="Genomic_DNA"/>
</dbReference>
<keyword evidence="2" id="KW-0732">Signal</keyword>